<keyword evidence="15" id="KW-1208">Phospholipid metabolism</keyword>
<feature type="transmembrane region" description="Helical" evidence="18">
    <location>
        <begin position="99"/>
        <end position="119"/>
    </location>
</feature>
<dbReference type="Pfam" id="PF01148">
    <property type="entry name" value="CTP_transf_1"/>
    <property type="match status" value="1"/>
</dbReference>
<comment type="pathway">
    <text evidence="3 16">Phospholipid metabolism; CDP-diacylglycerol biosynthesis; CDP-diacylglycerol from sn-glycerol 3-phosphate: step 3/3.</text>
</comment>
<dbReference type="GO" id="GO:0004605">
    <property type="term" value="F:phosphatidate cytidylyltransferase activity"/>
    <property type="evidence" value="ECO:0007669"/>
    <property type="project" value="UniProtKB-EC"/>
</dbReference>
<keyword evidence="11 18" id="KW-1133">Transmembrane helix</keyword>
<feature type="transmembrane region" description="Helical" evidence="18">
    <location>
        <begin position="289"/>
        <end position="307"/>
    </location>
</feature>
<dbReference type="GO" id="GO:0005789">
    <property type="term" value="C:endoplasmic reticulum membrane"/>
    <property type="evidence" value="ECO:0007669"/>
    <property type="project" value="TreeGrafter"/>
</dbReference>
<feature type="compositionally biased region" description="Basic and acidic residues" evidence="17">
    <location>
        <begin position="53"/>
        <end position="75"/>
    </location>
</feature>
<dbReference type="InterPro" id="IPR016720">
    <property type="entry name" value="PC_Trfase_euk"/>
</dbReference>
<feature type="transmembrane region" description="Helical" evidence="18">
    <location>
        <begin position="362"/>
        <end position="382"/>
    </location>
</feature>
<keyword evidence="8 16" id="KW-0808">Transferase</keyword>
<evidence type="ECO:0000256" key="15">
    <source>
        <dbReference type="ARBA" id="ARBA00023264"/>
    </source>
</evidence>
<evidence type="ECO:0000256" key="4">
    <source>
        <dbReference type="ARBA" id="ARBA00005189"/>
    </source>
</evidence>
<organism evidence="19 20">
    <name type="scientific">Perkinsus olseni</name>
    <name type="common">Perkinsus atlanticus</name>
    <dbReference type="NCBI Taxonomy" id="32597"/>
    <lineage>
        <taxon>Eukaryota</taxon>
        <taxon>Sar</taxon>
        <taxon>Alveolata</taxon>
        <taxon>Perkinsozoa</taxon>
        <taxon>Perkinsea</taxon>
        <taxon>Perkinsida</taxon>
        <taxon>Perkinsidae</taxon>
        <taxon>Perkinsus</taxon>
    </lineage>
</organism>
<comment type="catalytic activity">
    <reaction evidence="1 16">
        <text>a 1,2-diacyl-sn-glycero-3-phosphate + CTP + H(+) = a CDP-1,2-diacyl-sn-glycerol + diphosphate</text>
        <dbReference type="Rhea" id="RHEA:16229"/>
        <dbReference type="ChEBI" id="CHEBI:15378"/>
        <dbReference type="ChEBI" id="CHEBI:33019"/>
        <dbReference type="ChEBI" id="CHEBI:37563"/>
        <dbReference type="ChEBI" id="CHEBI:58332"/>
        <dbReference type="ChEBI" id="CHEBI:58608"/>
        <dbReference type="EC" id="2.7.7.41"/>
    </reaction>
</comment>
<keyword evidence="14" id="KW-0594">Phospholipid biosynthesis</keyword>
<keyword evidence="12" id="KW-0443">Lipid metabolism</keyword>
<keyword evidence="9 16" id="KW-0812">Transmembrane</keyword>
<protein>
    <recommendedName>
        <fullName evidence="6 16">Phosphatidate cytidylyltransferase</fullName>
        <ecNumber evidence="6 16">2.7.7.41</ecNumber>
    </recommendedName>
</protein>
<dbReference type="InterPro" id="IPR000374">
    <property type="entry name" value="PC_trans"/>
</dbReference>
<evidence type="ECO:0000256" key="2">
    <source>
        <dbReference type="ARBA" id="ARBA00004141"/>
    </source>
</evidence>
<dbReference type="GO" id="GO:0016024">
    <property type="term" value="P:CDP-diacylglycerol biosynthetic process"/>
    <property type="evidence" value="ECO:0007669"/>
    <property type="project" value="UniProtKB-UniPathway"/>
</dbReference>
<gene>
    <name evidence="19" type="primary">CDS1_1</name>
    <name evidence="19" type="ORF">FOZ62_015919</name>
</gene>
<evidence type="ECO:0000256" key="9">
    <source>
        <dbReference type="ARBA" id="ARBA00022692"/>
    </source>
</evidence>
<evidence type="ECO:0000256" key="3">
    <source>
        <dbReference type="ARBA" id="ARBA00005119"/>
    </source>
</evidence>
<dbReference type="AlphaFoldDB" id="A0A7J6PU16"/>
<feature type="compositionally biased region" description="Polar residues" evidence="17">
    <location>
        <begin position="32"/>
        <end position="44"/>
    </location>
</feature>
<dbReference type="EMBL" id="JABANM010034397">
    <property type="protein sequence ID" value="KAF4699694.1"/>
    <property type="molecule type" value="Genomic_DNA"/>
</dbReference>
<evidence type="ECO:0000256" key="5">
    <source>
        <dbReference type="ARBA" id="ARBA00010185"/>
    </source>
</evidence>
<feature type="transmembrane region" description="Helical" evidence="18">
    <location>
        <begin position="227"/>
        <end position="246"/>
    </location>
</feature>
<sequence length="832" mass="93587">MPAKQPSSDRHATQQEAPKVRQRRTRGEEVPSTGQSGKDLLSQTEPDDDSEWDSSRGRPIQKHELLTREERDERAAAASSGGQQQLSADKPMVSKMKNLRVRTFWAVIMISGFFLIVAMGHFYCSLLVLGIAAGMFQEICMLKRNKEKDLQLPLFYSLRWYLFFVTVFYGYKRFMTDRFDRLAMVYPSIHFIVKYHGVISYTLLVIGLVAFVLSLRKYTLRYQFGQLAWTIVTLIIVVVQSIAMTANIYNGLIWFFLPTSLVIVNDIFAYLFGFFFGHHPLIKLSPKKTWEGFIGGSVATMIFSIIWCSFLQKYEYFTCRQEEIVFKPFVYPQCTPDEIYTVYRTYTIPPFGIQLQLTDMQIHALVLGVFASLVAPFGGFLASGFKRAFKIKDFGDSIPGHGGLTDRFDCQVVMGMFTYVYLSNFVVADSATAFTNLLEKVMQLSDTEQLQLAFPFVPGSLLSRVVVYLKVICTIVMHPSYTASTFLSSLPDFLLFLPPPGIAIEYPNKTSVSSSAITTAATDPGPFASCVFLGLGGRSAGKGEITGDQGWPQWLERDRPNDCGRRAESQSTAADAREFQFGLPAPSSQFQSEELMKGLVNRNGERTRKPSFDEFEASRLTDRLAFLMGKQGHQTIRDPDCPFILLIVAQGNWLPLFIKQNEPNHGTIYSRFVEGKLVRVDDPNRGTPAESEDGCTTIQPHTSVIGICARLIGLSPRLIRRRAQSIEIDCRLLQMAGVGEGEHSAVEGFATIIAEMIEMLRRARQSATAALREVHASAAAYTLIRQNLFGSAVVVRLRWKVDEWLKSSRGIRKSPYRCLLVSHKYPQSARSS</sequence>
<keyword evidence="7" id="KW-0444">Lipid biosynthesis</keyword>
<reference evidence="19 20" key="1">
    <citation type="submission" date="2020-04" db="EMBL/GenBank/DDBJ databases">
        <title>Perkinsus olseni comparative genomics.</title>
        <authorList>
            <person name="Bogema D.R."/>
        </authorList>
    </citation>
    <scope>NUCLEOTIDE SEQUENCE [LARGE SCALE GENOMIC DNA]</scope>
    <source>
        <strain evidence="19">ATCC PRA-205</strain>
    </source>
</reference>
<evidence type="ECO:0000313" key="19">
    <source>
        <dbReference type="EMBL" id="KAF4699694.1"/>
    </source>
</evidence>
<evidence type="ECO:0000256" key="6">
    <source>
        <dbReference type="ARBA" id="ARBA00012487"/>
    </source>
</evidence>
<evidence type="ECO:0000256" key="14">
    <source>
        <dbReference type="ARBA" id="ARBA00023209"/>
    </source>
</evidence>
<evidence type="ECO:0000256" key="16">
    <source>
        <dbReference type="RuleBase" id="RU003938"/>
    </source>
</evidence>
<feature type="region of interest" description="Disordered" evidence="17">
    <location>
        <begin position="1"/>
        <end position="89"/>
    </location>
</feature>
<comment type="similarity">
    <text evidence="5 16">Belongs to the CDS family.</text>
</comment>
<dbReference type="PANTHER" id="PTHR13773:SF8">
    <property type="entry name" value="PHOSPHATIDATE CYTIDYLYLTRANSFERASE, PHOTORECEPTOR-SPECIFIC"/>
    <property type="match status" value="1"/>
</dbReference>
<name>A0A7J6PU16_PEROL</name>
<evidence type="ECO:0000256" key="12">
    <source>
        <dbReference type="ARBA" id="ARBA00023098"/>
    </source>
</evidence>
<feature type="transmembrane region" description="Helical" evidence="18">
    <location>
        <begin position="252"/>
        <end position="277"/>
    </location>
</feature>
<evidence type="ECO:0000256" key="10">
    <source>
        <dbReference type="ARBA" id="ARBA00022695"/>
    </source>
</evidence>
<dbReference type="PROSITE" id="PS01315">
    <property type="entry name" value="CDS"/>
    <property type="match status" value="1"/>
</dbReference>
<evidence type="ECO:0000256" key="13">
    <source>
        <dbReference type="ARBA" id="ARBA00023136"/>
    </source>
</evidence>
<feature type="transmembrane region" description="Helical" evidence="18">
    <location>
        <begin position="154"/>
        <end position="171"/>
    </location>
</feature>
<evidence type="ECO:0000256" key="8">
    <source>
        <dbReference type="ARBA" id="ARBA00022679"/>
    </source>
</evidence>
<evidence type="ECO:0000256" key="18">
    <source>
        <dbReference type="SAM" id="Phobius"/>
    </source>
</evidence>
<dbReference type="UniPathway" id="UPA00557">
    <property type="reaction ID" value="UER00614"/>
</dbReference>
<feature type="compositionally biased region" description="Low complexity" evidence="17">
    <location>
        <begin position="76"/>
        <end position="88"/>
    </location>
</feature>
<evidence type="ECO:0000256" key="11">
    <source>
        <dbReference type="ARBA" id="ARBA00022989"/>
    </source>
</evidence>
<accession>A0A7J6PU16</accession>
<comment type="subcellular location">
    <subcellularLocation>
        <location evidence="2">Membrane</location>
        <topology evidence="2">Multi-pass membrane protein</topology>
    </subcellularLocation>
</comment>
<evidence type="ECO:0000256" key="1">
    <source>
        <dbReference type="ARBA" id="ARBA00001698"/>
    </source>
</evidence>
<comment type="caution">
    <text evidence="19">The sequence shown here is derived from an EMBL/GenBank/DDBJ whole genome shotgun (WGS) entry which is preliminary data.</text>
</comment>
<evidence type="ECO:0000256" key="17">
    <source>
        <dbReference type="SAM" id="MobiDB-lite"/>
    </source>
</evidence>
<proteinExistence type="inferred from homology"/>
<keyword evidence="13 18" id="KW-0472">Membrane</keyword>
<evidence type="ECO:0000256" key="7">
    <source>
        <dbReference type="ARBA" id="ARBA00022516"/>
    </source>
</evidence>
<dbReference type="EC" id="2.7.7.41" evidence="6 16"/>
<dbReference type="Proteomes" id="UP000574390">
    <property type="component" value="Unassembled WGS sequence"/>
</dbReference>
<dbReference type="PANTHER" id="PTHR13773">
    <property type="entry name" value="PHOSPHATIDATE CYTIDYLYLTRANSFERASE"/>
    <property type="match status" value="1"/>
</dbReference>
<comment type="pathway">
    <text evidence="4">Lipid metabolism.</text>
</comment>
<feature type="transmembrane region" description="Helical" evidence="18">
    <location>
        <begin position="191"/>
        <end position="215"/>
    </location>
</feature>
<evidence type="ECO:0000313" key="20">
    <source>
        <dbReference type="Proteomes" id="UP000574390"/>
    </source>
</evidence>
<keyword evidence="10 16" id="KW-0548">Nucleotidyltransferase</keyword>